<dbReference type="InterPro" id="IPR050925">
    <property type="entry name" value="Rhomboid_protease_S54"/>
</dbReference>
<keyword evidence="4" id="KW-1133">Transmembrane helix</keyword>
<name>A0ABD3J9V6_EUCGL</name>
<dbReference type="AlphaFoldDB" id="A0ABD3J9V6"/>
<evidence type="ECO:0000256" key="4">
    <source>
        <dbReference type="ARBA" id="ARBA00022989"/>
    </source>
</evidence>
<dbReference type="PANTHER" id="PTHR43731">
    <property type="entry name" value="RHOMBOID PROTEASE"/>
    <property type="match status" value="1"/>
</dbReference>
<dbReference type="Pfam" id="PF01694">
    <property type="entry name" value="Rhomboid"/>
    <property type="match status" value="1"/>
</dbReference>
<comment type="caution">
    <text evidence="8">The sequence shown here is derived from an EMBL/GenBank/DDBJ whole genome shotgun (WGS) entry which is preliminary data.</text>
</comment>
<dbReference type="InterPro" id="IPR035952">
    <property type="entry name" value="Rhomboid-like_sf"/>
</dbReference>
<dbReference type="Gene3D" id="1.20.1540.10">
    <property type="entry name" value="Rhomboid-like"/>
    <property type="match status" value="1"/>
</dbReference>
<keyword evidence="5" id="KW-0472">Membrane</keyword>
<evidence type="ECO:0000313" key="9">
    <source>
        <dbReference type="Proteomes" id="UP001634007"/>
    </source>
</evidence>
<evidence type="ECO:0000256" key="2">
    <source>
        <dbReference type="ARBA" id="ARBA00009045"/>
    </source>
</evidence>
<dbReference type="Proteomes" id="UP001634007">
    <property type="component" value="Unassembled WGS sequence"/>
</dbReference>
<dbReference type="GO" id="GO:0016020">
    <property type="term" value="C:membrane"/>
    <property type="evidence" value="ECO:0007669"/>
    <property type="project" value="UniProtKB-SubCell"/>
</dbReference>
<gene>
    <name evidence="8" type="ORF">ACJRO7_036193</name>
</gene>
<feature type="domain" description="Peptidase S54 rhomboid" evidence="7">
    <location>
        <begin position="144"/>
        <end position="214"/>
    </location>
</feature>
<proteinExistence type="inferred from homology"/>
<feature type="region of interest" description="Disordered" evidence="6">
    <location>
        <begin position="80"/>
        <end position="108"/>
    </location>
</feature>
<keyword evidence="9" id="KW-1185">Reference proteome</keyword>
<evidence type="ECO:0000313" key="8">
    <source>
        <dbReference type="EMBL" id="KAL3724130.1"/>
    </source>
</evidence>
<accession>A0ABD3J9V6</accession>
<comment type="subcellular location">
    <subcellularLocation>
        <location evidence="1">Membrane</location>
        <topology evidence="1">Multi-pass membrane protein</topology>
    </subcellularLocation>
</comment>
<reference evidence="8 9" key="1">
    <citation type="submission" date="2024-11" db="EMBL/GenBank/DDBJ databases">
        <title>Chromosome-level genome assembly of Eucalyptus globulus Labill. provides insights into its genome evolution.</title>
        <authorList>
            <person name="Li X."/>
        </authorList>
    </citation>
    <scope>NUCLEOTIDE SEQUENCE [LARGE SCALE GENOMIC DNA]</scope>
    <source>
        <strain evidence="8">CL2024</strain>
        <tissue evidence="8">Fresh tender leaves</tissue>
    </source>
</reference>
<evidence type="ECO:0000256" key="3">
    <source>
        <dbReference type="ARBA" id="ARBA00022692"/>
    </source>
</evidence>
<evidence type="ECO:0000256" key="1">
    <source>
        <dbReference type="ARBA" id="ARBA00004141"/>
    </source>
</evidence>
<dbReference type="InterPro" id="IPR022764">
    <property type="entry name" value="Peptidase_S54_rhomboid_dom"/>
</dbReference>
<evidence type="ECO:0000259" key="7">
    <source>
        <dbReference type="Pfam" id="PF01694"/>
    </source>
</evidence>
<sequence length="301" mass="33450">MRGLSANPTPPSYHQHCPFRQLGKLIVSSSSGSMAIHLITDATSLRLGHCLISSSFQSPFLQRIEFLQLSKDAFHPHVSSSFQFSDGSKDRTDGTSSPERPRKKSSEGRHMTNAVIAVNILVYAGQLATWGKLFTLQMNHLINKGQWWRLATSNFLYANVAHLVLNCCCLDALGPNVEALSGPERFPMVYATSAIASSATSYWLTKAPSIGASSKFRIGEHRGLTGDANEDLKYIARIIIINLFIRSSVKGIDYWRHVFRRISWRRVAPWLLDPAGKLERRSSDGGDIINNIKGREDPAQP</sequence>
<dbReference type="EMBL" id="JBJKBG010000009">
    <property type="protein sequence ID" value="KAL3724130.1"/>
    <property type="molecule type" value="Genomic_DNA"/>
</dbReference>
<protein>
    <recommendedName>
        <fullName evidence="7">Peptidase S54 rhomboid domain-containing protein</fullName>
    </recommendedName>
</protein>
<keyword evidence="3" id="KW-0812">Transmembrane</keyword>
<comment type="similarity">
    <text evidence="2">Belongs to the peptidase S54 family.</text>
</comment>
<dbReference type="SUPFAM" id="SSF144091">
    <property type="entry name" value="Rhomboid-like"/>
    <property type="match status" value="1"/>
</dbReference>
<dbReference type="PANTHER" id="PTHR43731:SF26">
    <property type="entry name" value="RHOMBOID-LIKE PROTEIN 10, CHLOROPLASTIC"/>
    <property type="match status" value="1"/>
</dbReference>
<evidence type="ECO:0000256" key="5">
    <source>
        <dbReference type="ARBA" id="ARBA00023136"/>
    </source>
</evidence>
<organism evidence="8 9">
    <name type="scientific">Eucalyptus globulus</name>
    <name type="common">Tasmanian blue gum</name>
    <dbReference type="NCBI Taxonomy" id="34317"/>
    <lineage>
        <taxon>Eukaryota</taxon>
        <taxon>Viridiplantae</taxon>
        <taxon>Streptophyta</taxon>
        <taxon>Embryophyta</taxon>
        <taxon>Tracheophyta</taxon>
        <taxon>Spermatophyta</taxon>
        <taxon>Magnoliopsida</taxon>
        <taxon>eudicotyledons</taxon>
        <taxon>Gunneridae</taxon>
        <taxon>Pentapetalae</taxon>
        <taxon>rosids</taxon>
        <taxon>malvids</taxon>
        <taxon>Myrtales</taxon>
        <taxon>Myrtaceae</taxon>
        <taxon>Myrtoideae</taxon>
        <taxon>Eucalypteae</taxon>
        <taxon>Eucalyptus</taxon>
    </lineage>
</organism>
<evidence type="ECO:0000256" key="6">
    <source>
        <dbReference type="SAM" id="MobiDB-lite"/>
    </source>
</evidence>